<evidence type="ECO:0000313" key="3">
    <source>
        <dbReference type="Proteomes" id="UP000640333"/>
    </source>
</evidence>
<accession>A0A8J7K8R5</accession>
<comment type="caution">
    <text evidence="2">The sequence shown here is derived from an EMBL/GenBank/DDBJ whole genome shotgun (WGS) entry which is preliminary data.</text>
</comment>
<dbReference type="PRINTS" id="PR01713">
    <property type="entry name" value="NUCEPIMERASE"/>
</dbReference>
<evidence type="ECO:0000313" key="2">
    <source>
        <dbReference type="EMBL" id="MBE9395956.1"/>
    </source>
</evidence>
<dbReference type="Pfam" id="PF16363">
    <property type="entry name" value="GDP_Man_Dehyd"/>
    <property type="match status" value="1"/>
</dbReference>
<dbReference type="SUPFAM" id="SSF51735">
    <property type="entry name" value="NAD(P)-binding Rossmann-fold domains"/>
    <property type="match status" value="1"/>
</dbReference>
<gene>
    <name evidence="2" type="ORF">IOQ59_01640</name>
</gene>
<dbReference type="InterPro" id="IPR016040">
    <property type="entry name" value="NAD(P)-bd_dom"/>
</dbReference>
<dbReference type="AlphaFoldDB" id="A0A8J7K8R5"/>
<reference evidence="2" key="1">
    <citation type="submission" date="2020-10" db="EMBL/GenBank/DDBJ databases">
        <title>Bacterium isolated from coastal waters sediment.</title>
        <authorList>
            <person name="Chen R.-J."/>
            <person name="Lu D.-C."/>
            <person name="Zhu K.-L."/>
            <person name="Du Z.-J."/>
        </authorList>
    </citation>
    <scope>NUCLEOTIDE SEQUENCE</scope>
    <source>
        <strain evidence="2">N1Y112</strain>
    </source>
</reference>
<feature type="domain" description="NAD(P)-binding" evidence="1">
    <location>
        <begin position="6"/>
        <end position="303"/>
    </location>
</feature>
<keyword evidence="3" id="KW-1185">Reference proteome</keyword>
<name>A0A8J7K8R5_9GAMM</name>
<dbReference type="EMBL" id="JADEYS010000001">
    <property type="protein sequence ID" value="MBE9395956.1"/>
    <property type="molecule type" value="Genomic_DNA"/>
</dbReference>
<evidence type="ECO:0000259" key="1">
    <source>
        <dbReference type="Pfam" id="PF16363"/>
    </source>
</evidence>
<organism evidence="2 3">
    <name type="scientific">Pontibacterium sinense</name>
    <dbReference type="NCBI Taxonomy" id="2781979"/>
    <lineage>
        <taxon>Bacteria</taxon>
        <taxon>Pseudomonadati</taxon>
        <taxon>Pseudomonadota</taxon>
        <taxon>Gammaproteobacteria</taxon>
        <taxon>Oceanospirillales</taxon>
        <taxon>Oceanospirillaceae</taxon>
        <taxon>Pontibacterium</taxon>
    </lineage>
</organism>
<sequence>MLHSILVTGSTGFVGKRLVPALHKAFPAAQIHAAGSASNSKALALDLTSAESVNRIISDTKPDAIIHLAAISHIPTAFKNPEQTWHVNLLGTLKLLNAATSRSTPCTFLQIGSGDCYGESFKQATPVTEDTPFKPLNPYAASKAAADIGVFSYCNTPNLKLIRVRPFNHTGPGQSNQFVISAFAEQIAKIEAGLQPPTISVGDLSALRCFLHVDDIIDAYIRLLENRDSISSGSAFNIASDTPVSIKSILNTLLSLSQTEISVETDPERLRPTDIPVAQADSSLLKHATGWSQKTELQDTLNEVLDFWRNHYKQDN</sequence>
<protein>
    <submittedName>
        <fullName evidence="2">GDP-mannose 4,6-dehydratase</fullName>
    </submittedName>
</protein>
<dbReference type="Gene3D" id="3.90.25.10">
    <property type="entry name" value="UDP-galactose 4-epimerase, domain 1"/>
    <property type="match status" value="1"/>
</dbReference>
<dbReference type="InterPro" id="IPR036291">
    <property type="entry name" value="NAD(P)-bd_dom_sf"/>
</dbReference>
<proteinExistence type="predicted"/>
<dbReference type="Gene3D" id="3.40.50.720">
    <property type="entry name" value="NAD(P)-binding Rossmann-like Domain"/>
    <property type="match status" value="1"/>
</dbReference>
<dbReference type="PANTHER" id="PTHR43000">
    <property type="entry name" value="DTDP-D-GLUCOSE 4,6-DEHYDRATASE-RELATED"/>
    <property type="match status" value="1"/>
</dbReference>
<dbReference type="RefSeq" id="WP_193951506.1">
    <property type="nucleotide sequence ID" value="NZ_JADEYS010000001.1"/>
</dbReference>
<dbReference type="Proteomes" id="UP000640333">
    <property type="component" value="Unassembled WGS sequence"/>
</dbReference>